<dbReference type="Proteomes" id="UP000492821">
    <property type="component" value="Unassembled WGS sequence"/>
</dbReference>
<keyword evidence="1" id="KW-1185">Reference proteome</keyword>
<accession>A0A7E4VCV1</accession>
<name>A0A7E4VCV1_PANRE</name>
<organism evidence="1 2">
    <name type="scientific">Panagrellus redivivus</name>
    <name type="common">Microworm</name>
    <dbReference type="NCBI Taxonomy" id="6233"/>
    <lineage>
        <taxon>Eukaryota</taxon>
        <taxon>Metazoa</taxon>
        <taxon>Ecdysozoa</taxon>
        <taxon>Nematoda</taxon>
        <taxon>Chromadorea</taxon>
        <taxon>Rhabditida</taxon>
        <taxon>Tylenchina</taxon>
        <taxon>Panagrolaimomorpha</taxon>
        <taxon>Panagrolaimoidea</taxon>
        <taxon>Panagrolaimidae</taxon>
        <taxon>Panagrellus</taxon>
    </lineage>
</organism>
<sequence>MSVMLSSSSVCAYGCMKPPAIGRYPPRPRSAARNHRPFEFDLTCVEMPLPAWSFDFDAAGCTLRMW</sequence>
<dbReference type="AlphaFoldDB" id="A0A7E4VCV1"/>
<proteinExistence type="predicted"/>
<evidence type="ECO:0000313" key="2">
    <source>
        <dbReference type="WBParaSite" id="Pan_g18917.t1"/>
    </source>
</evidence>
<reference evidence="2" key="2">
    <citation type="submission" date="2020-10" db="UniProtKB">
        <authorList>
            <consortium name="WormBaseParasite"/>
        </authorList>
    </citation>
    <scope>IDENTIFICATION</scope>
</reference>
<dbReference type="WBParaSite" id="Pan_g18917.t1">
    <property type="protein sequence ID" value="Pan_g18917.t1"/>
    <property type="gene ID" value="Pan_g18917"/>
</dbReference>
<protein>
    <submittedName>
        <fullName evidence="2">Transposase</fullName>
    </submittedName>
</protein>
<reference evidence="1" key="1">
    <citation type="journal article" date="2013" name="Genetics">
        <title>The draft genome and transcriptome of Panagrellus redivivus are shaped by the harsh demands of a free-living lifestyle.</title>
        <authorList>
            <person name="Srinivasan J."/>
            <person name="Dillman A.R."/>
            <person name="Macchietto M.G."/>
            <person name="Heikkinen L."/>
            <person name="Lakso M."/>
            <person name="Fracchia K.M."/>
            <person name="Antoshechkin I."/>
            <person name="Mortazavi A."/>
            <person name="Wong G."/>
            <person name="Sternberg P.W."/>
        </authorList>
    </citation>
    <scope>NUCLEOTIDE SEQUENCE [LARGE SCALE GENOMIC DNA]</scope>
    <source>
        <strain evidence="1">MT8872</strain>
    </source>
</reference>
<evidence type="ECO:0000313" key="1">
    <source>
        <dbReference type="Proteomes" id="UP000492821"/>
    </source>
</evidence>